<evidence type="ECO:0000313" key="3">
    <source>
        <dbReference type="Proteomes" id="UP000193067"/>
    </source>
</evidence>
<protein>
    <submittedName>
        <fullName evidence="2">Uncharacterized protein</fullName>
    </submittedName>
</protein>
<dbReference type="EMBL" id="KZ084093">
    <property type="protein sequence ID" value="OSD05408.1"/>
    <property type="molecule type" value="Genomic_DNA"/>
</dbReference>
<keyword evidence="1" id="KW-0472">Membrane</keyword>
<evidence type="ECO:0000256" key="1">
    <source>
        <dbReference type="SAM" id="Phobius"/>
    </source>
</evidence>
<dbReference type="AlphaFoldDB" id="A0A1Y2IWC6"/>
<organism evidence="2 3">
    <name type="scientific">Trametes coccinea (strain BRFM310)</name>
    <name type="common">Pycnoporus coccineus</name>
    <dbReference type="NCBI Taxonomy" id="1353009"/>
    <lineage>
        <taxon>Eukaryota</taxon>
        <taxon>Fungi</taxon>
        <taxon>Dikarya</taxon>
        <taxon>Basidiomycota</taxon>
        <taxon>Agaricomycotina</taxon>
        <taxon>Agaricomycetes</taxon>
        <taxon>Polyporales</taxon>
        <taxon>Polyporaceae</taxon>
        <taxon>Trametes</taxon>
    </lineage>
</organism>
<keyword evidence="1" id="KW-1133">Transmembrane helix</keyword>
<sequence length="233" mass="25072">MLSLEKPSCQMAAWPLPASLSSITSTRTHAASCPVFPSSPSSSLSIPGRVFLLPAIFSVPQSALLVCSSAESRRVTPPRLPPHPPRATIMAILLPRCGLLRPNPAPRPSFSLPAPASTPPLPSSLTNSLASRVQMHRSDLLPPVILLYTVDIFAVLSGLAVILSFCRCVASLMSFHPCFLSPRLQPCARLCSCYLPTASSCRRPHPPSAGIRTFYRSTAFQLRTHKVPCSHLS</sequence>
<evidence type="ECO:0000313" key="2">
    <source>
        <dbReference type="EMBL" id="OSD05408.1"/>
    </source>
</evidence>
<dbReference type="Proteomes" id="UP000193067">
    <property type="component" value="Unassembled WGS sequence"/>
</dbReference>
<name>A0A1Y2IWC6_TRAC3</name>
<reference evidence="2 3" key="1">
    <citation type="journal article" date="2015" name="Biotechnol. Biofuels">
        <title>Enhanced degradation of softwood versus hardwood by the white-rot fungus Pycnoporus coccineus.</title>
        <authorList>
            <person name="Couturier M."/>
            <person name="Navarro D."/>
            <person name="Chevret D."/>
            <person name="Henrissat B."/>
            <person name="Piumi F."/>
            <person name="Ruiz-Duenas F.J."/>
            <person name="Martinez A.T."/>
            <person name="Grigoriev I.V."/>
            <person name="Riley R."/>
            <person name="Lipzen A."/>
            <person name="Berrin J.G."/>
            <person name="Master E.R."/>
            <person name="Rosso M.N."/>
        </authorList>
    </citation>
    <scope>NUCLEOTIDE SEQUENCE [LARGE SCALE GENOMIC DNA]</scope>
    <source>
        <strain evidence="2 3">BRFM310</strain>
    </source>
</reference>
<proteinExistence type="predicted"/>
<accession>A0A1Y2IWC6</accession>
<feature type="transmembrane region" description="Helical" evidence="1">
    <location>
        <begin position="145"/>
        <end position="165"/>
    </location>
</feature>
<keyword evidence="3" id="KW-1185">Reference proteome</keyword>
<gene>
    <name evidence="2" type="ORF">PYCCODRAFT_1236207</name>
</gene>
<keyword evidence="1" id="KW-0812">Transmembrane</keyword>